<dbReference type="CDD" id="cd16917">
    <property type="entry name" value="HATPase_UhpB-NarQ-NarX-like"/>
    <property type="match status" value="1"/>
</dbReference>
<dbReference type="InterPro" id="IPR011712">
    <property type="entry name" value="Sig_transdc_His_kin_sub3_dim/P"/>
</dbReference>
<dbReference type="EMBL" id="BONN01000001">
    <property type="protein sequence ID" value="GIG30932.1"/>
    <property type="molecule type" value="Genomic_DNA"/>
</dbReference>
<keyword evidence="6 13" id="KW-0418">Kinase</keyword>
<dbReference type="InterPro" id="IPR050482">
    <property type="entry name" value="Sensor_HK_TwoCompSys"/>
</dbReference>
<dbReference type="InterPro" id="IPR036890">
    <property type="entry name" value="HATPase_C_sf"/>
</dbReference>
<feature type="domain" description="Signal transduction histidine kinase subgroup 3 dimerisation and phosphoacceptor" evidence="11">
    <location>
        <begin position="211"/>
        <end position="277"/>
    </location>
</feature>
<evidence type="ECO:0000256" key="9">
    <source>
        <dbReference type="SAM" id="Phobius"/>
    </source>
</evidence>
<reference evidence="13 14" key="1">
    <citation type="submission" date="2020-07" db="EMBL/GenBank/DDBJ databases">
        <title>Sequencing the genomes of 1000 actinobacteria strains.</title>
        <authorList>
            <person name="Klenk H.-P."/>
        </authorList>
    </citation>
    <scope>NUCLEOTIDE SEQUENCE [LARGE SCALE GENOMIC DNA]</scope>
    <source>
        <strain evidence="13 14">DSM 24482</strain>
    </source>
</reference>
<evidence type="ECO:0000256" key="5">
    <source>
        <dbReference type="ARBA" id="ARBA00022741"/>
    </source>
</evidence>
<evidence type="ECO:0000256" key="6">
    <source>
        <dbReference type="ARBA" id="ARBA00022777"/>
    </source>
</evidence>
<evidence type="ECO:0000313" key="15">
    <source>
        <dbReference type="Proteomes" id="UP000618382"/>
    </source>
</evidence>
<keyword evidence="9" id="KW-0472">Membrane</keyword>
<evidence type="ECO:0000313" key="12">
    <source>
        <dbReference type="EMBL" id="GIG30932.1"/>
    </source>
</evidence>
<protein>
    <recommendedName>
        <fullName evidence="2">histidine kinase</fullName>
        <ecNumber evidence="2">2.7.13.3</ecNumber>
    </recommendedName>
</protein>
<evidence type="ECO:0000256" key="8">
    <source>
        <dbReference type="ARBA" id="ARBA00023012"/>
    </source>
</evidence>
<dbReference type="EMBL" id="JACCBK010000001">
    <property type="protein sequence ID" value="NYD86061.1"/>
    <property type="molecule type" value="Genomic_DNA"/>
</dbReference>
<evidence type="ECO:0000256" key="7">
    <source>
        <dbReference type="ARBA" id="ARBA00022840"/>
    </source>
</evidence>
<keyword evidence="4" id="KW-0808">Transferase</keyword>
<dbReference type="GO" id="GO:0046983">
    <property type="term" value="F:protein dimerization activity"/>
    <property type="evidence" value="ECO:0007669"/>
    <property type="project" value="InterPro"/>
</dbReference>
<keyword evidence="3" id="KW-0597">Phosphoprotein</keyword>
<dbReference type="AlphaFoldDB" id="A0A7Y9JXM5"/>
<feature type="transmembrane region" description="Helical" evidence="9">
    <location>
        <begin position="67"/>
        <end position="84"/>
    </location>
</feature>
<dbReference type="Pfam" id="PF07730">
    <property type="entry name" value="HisKA_3"/>
    <property type="match status" value="1"/>
</dbReference>
<dbReference type="Proteomes" id="UP000577956">
    <property type="component" value="Unassembled WGS sequence"/>
</dbReference>
<feature type="transmembrane region" description="Helical" evidence="9">
    <location>
        <begin position="36"/>
        <end position="55"/>
    </location>
</feature>
<proteinExistence type="predicted"/>
<evidence type="ECO:0000313" key="14">
    <source>
        <dbReference type="Proteomes" id="UP000577956"/>
    </source>
</evidence>
<accession>A0A7Y9JXM5</accession>
<dbReference type="PANTHER" id="PTHR24421">
    <property type="entry name" value="NITRATE/NITRITE SENSOR PROTEIN NARX-RELATED"/>
    <property type="match status" value="1"/>
</dbReference>
<comment type="catalytic activity">
    <reaction evidence="1">
        <text>ATP + protein L-histidine = ADP + protein N-phospho-L-histidine.</text>
        <dbReference type="EC" id="2.7.13.3"/>
    </reaction>
</comment>
<evidence type="ECO:0000313" key="13">
    <source>
        <dbReference type="EMBL" id="NYD86061.1"/>
    </source>
</evidence>
<keyword evidence="8" id="KW-0902">Two-component regulatory system</keyword>
<dbReference type="Proteomes" id="UP000618382">
    <property type="component" value="Unassembled WGS sequence"/>
</dbReference>
<dbReference type="InterPro" id="IPR003594">
    <property type="entry name" value="HATPase_dom"/>
</dbReference>
<evidence type="ECO:0000256" key="1">
    <source>
        <dbReference type="ARBA" id="ARBA00000085"/>
    </source>
</evidence>
<dbReference type="SUPFAM" id="SSF55874">
    <property type="entry name" value="ATPase domain of HSP90 chaperone/DNA topoisomerase II/histidine kinase"/>
    <property type="match status" value="1"/>
</dbReference>
<dbReference type="PANTHER" id="PTHR24421:SF10">
    <property type="entry name" value="NITRATE_NITRITE SENSOR PROTEIN NARQ"/>
    <property type="match status" value="1"/>
</dbReference>
<dbReference type="EC" id="2.7.13.3" evidence="2"/>
<evidence type="ECO:0000259" key="11">
    <source>
        <dbReference type="Pfam" id="PF07730"/>
    </source>
</evidence>
<feature type="domain" description="Histidine kinase/HSP90-like ATPase" evidence="10">
    <location>
        <begin position="322"/>
        <end position="408"/>
    </location>
</feature>
<name>A0A7Y9JXM5_9CELL</name>
<evidence type="ECO:0000256" key="4">
    <source>
        <dbReference type="ARBA" id="ARBA00022679"/>
    </source>
</evidence>
<dbReference type="GO" id="GO:0000155">
    <property type="term" value="F:phosphorelay sensor kinase activity"/>
    <property type="evidence" value="ECO:0007669"/>
    <property type="project" value="InterPro"/>
</dbReference>
<sequence length="420" mass="42793">MAAPSSPAPGVLASPGAWWDARLTRAGLRSPVARDALLAVTLAAVMLVGLVLTVALLPGEDLVRPAAAPWVVVVVVLQSLAVVLRRVQVVACVAVVVVCQVTLVALAPDASVRSLAPFVAGASAATVLPARSAARLVGAAAAAEAAGALLLADGLLAGGQHALSGVVVWGGSLLVGLHLATRRAHLALVRERADAAERERDARVHAAITAERAHLARELHDVAAHHLSGMVVQAAAVERLVGRDPDAARAGAAWLRDQGRETLDNLRQVVGLLRSDDRDGLGPLPGVDALEHLVRTAQALGDDVTLVRDDDATGLPPLADVSLYRVAQQALTNARQHAPGAPVRVRVARTAGAVLLDVENGPASTPVRGDDRGGTGLLAMRERAALVGGTLDAGPTADGGWRVHLRVPGTDGPSGPGGAA</sequence>
<dbReference type="Gene3D" id="1.20.5.1930">
    <property type="match status" value="1"/>
</dbReference>
<keyword evidence="7" id="KW-0067">ATP-binding</keyword>
<evidence type="ECO:0000256" key="3">
    <source>
        <dbReference type="ARBA" id="ARBA00022553"/>
    </source>
</evidence>
<dbReference type="GO" id="GO:0005524">
    <property type="term" value="F:ATP binding"/>
    <property type="evidence" value="ECO:0007669"/>
    <property type="project" value="UniProtKB-KW"/>
</dbReference>
<keyword evidence="9" id="KW-0812">Transmembrane</keyword>
<keyword evidence="15" id="KW-1185">Reference proteome</keyword>
<dbReference type="Pfam" id="PF02518">
    <property type="entry name" value="HATPase_c"/>
    <property type="match status" value="1"/>
</dbReference>
<keyword evidence="5" id="KW-0547">Nucleotide-binding</keyword>
<feature type="transmembrane region" description="Helical" evidence="9">
    <location>
        <begin position="89"/>
        <end position="108"/>
    </location>
</feature>
<comment type="caution">
    <text evidence="13">The sequence shown here is derived from an EMBL/GenBank/DDBJ whole genome shotgun (WGS) entry which is preliminary data.</text>
</comment>
<reference evidence="12 15" key="2">
    <citation type="submission" date="2021-01" db="EMBL/GenBank/DDBJ databases">
        <title>Whole genome shotgun sequence of Cellulomonas oligotrophica NBRC 109435.</title>
        <authorList>
            <person name="Komaki H."/>
            <person name="Tamura T."/>
        </authorList>
    </citation>
    <scope>NUCLEOTIDE SEQUENCE [LARGE SCALE GENOMIC DNA]</scope>
    <source>
        <strain evidence="12 15">NBRC 109435</strain>
    </source>
</reference>
<evidence type="ECO:0000259" key="10">
    <source>
        <dbReference type="Pfam" id="PF02518"/>
    </source>
</evidence>
<dbReference type="Gene3D" id="3.30.565.10">
    <property type="entry name" value="Histidine kinase-like ATPase, C-terminal domain"/>
    <property type="match status" value="1"/>
</dbReference>
<gene>
    <name evidence="13" type="ORF">BKA21_001610</name>
    <name evidence="12" type="ORF">Col01nite_00910</name>
</gene>
<dbReference type="GO" id="GO:0016020">
    <property type="term" value="C:membrane"/>
    <property type="evidence" value="ECO:0007669"/>
    <property type="project" value="InterPro"/>
</dbReference>
<dbReference type="RefSeq" id="WP_140457751.1">
    <property type="nucleotide sequence ID" value="NZ_BAABFI010000002.1"/>
</dbReference>
<keyword evidence="9" id="KW-1133">Transmembrane helix</keyword>
<organism evidence="13 14">
    <name type="scientific">Cellulomonas oligotrophica</name>
    <dbReference type="NCBI Taxonomy" id="931536"/>
    <lineage>
        <taxon>Bacteria</taxon>
        <taxon>Bacillati</taxon>
        <taxon>Actinomycetota</taxon>
        <taxon>Actinomycetes</taxon>
        <taxon>Micrococcales</taxon>
        <taxon>Cellulomonadaceae</taxon>
        <taxon>Cellulomonas</taxon>
    </lineage>
</organism>
<evidence type="ECO:0000256" key="2">
    <source>
        <dbReference type="ARBA" id="ARBA00012438"/>
    </source>
</evidence>